<reference evidence="2" key="1">
    <citation type="submission" date="2025-08" db="UniProtKB">
        <authorList>
            <consortium name="RefSeq"/>
        </authorList>
    </citation>
    <scope>IDENTIFICATION</scope>
    <source>
        <tissue evidence="2">Blood</tissue>
    </source>
</reference>
<dbReference type="RefSeq" id="XP_074220930.1">
    <property type="nucleotide sequence ID" value="XM_074364829.1"/>
</dbReference>
<proteinExistence type="predicted"/>
<name>A0AC58QF70_CAMBA</name>
<evidence type="ECO:0000313" key="1">
    <source>
        <dbReference type="Proteomes" id="UP001732780"/>
    </source>
</evidence>
<keyword evidence="1" id="KW-1185">Reference proteome</keyword>
<protein>
    <submittedName>
        <fullName evidence="2">Uncharacterized protein LOC141577856</fullName>
    </submittedName>
</protein>
<dbReference type="Proteomes" id="UP001732780">
    <property type="component" value="Chromosome 6"/>
</dbReference>
<organism evidence="1 2">
    <name type="scientific">Camelus bactrianus</name>
    <name type="common">Bactrian camel</name>
    <dbReference type="NCBI Taxonomy" id="9837"/>
    <lineage>
        <taxon>Eukaryota</taxon>
        <taxon>Metazoa</taxon>
        <taxon>Chordata</taxon>
        <taxon>Craniata</taxon>
        <taxon>Vertebrata</taxon>
        <taxon>Euteleostomi</taxon>
        <taxon>Mammalia</taxon>
        <taxon>Eutheria</taxon>
        <taxon>Laurasiatheria</taxon>
        <taxon>Artiodactyla</taxon>
        <taxon>Tylopoda</taxon>
        <taxon>Camelidae</taxon>
        <taxon>Camelus</taxon>
    </lineage>
</organism>
<sequence length="400" mass="42207">MNPTLDSRRSAHGPHRLASPVEPRLGRQGLVQSPPPRPSLSGRTEAPEGVHRGAVPVERKPSQGTSPSSPAPVPLQEQKAAHVSKLEAAPVRSALDALTRSTPARLTLAEPSTHRIQLSPQSRGSVDGPHPAVSLTQLTQEEAGVVLELPHKEAPRAPGVASSSGSPPTQLWGGLPTHRTGHCRASCSRWQRDVETAVVGNLPPHPQKEKRSGGHTNKEPNACSWWDGPQGELTAVVATQQSHAWSVLGPGGALGPAWRRTLEVGGPGRSLQADHLTGNHPLRAGTSDSNVTMTSVSGRRRLATPCTQREGPSEGQLLGWVTGQSPTCSPKDAGVSRVPSAGPADTGDRVAAGPHPHTHTWLPRPRLRPEDPATRHRLLAHRTHAQDPSSSTAGRGPRAP</sequence>
<evidence type="ECO:0000313" key="2">
    <source>
        <dbReference type="RefSeq" id="XP_074220930.1"/>
    </source>
</evidence>
<gene>
    <name evidence="2" type="primary">LOC141577856</name>
</gene>
<accession>A0AC58QF70</accession>